<dbReference type="InterPro" id="IPR013325">
    <property type="entry name" value="RNA_pol_sigma_r2"/>
</dbReference>
<evidence type="ECO:0000259" key="5">
    <source>
        <dbReference type="Pfam" id="PF04539"/>
    </source>
</evidence>
<dbReference type="Pfam" id="PF04545">
    <property type="entry name" value="Sigma70_r4"/>
    <property type="match status" value="1"/>
</dbReference>
<dbReference type="InterPro" id="IPR007624">
    <property type="entry name" value="RNA_pol_sigma70_r3"/>
</dbReference>
<keyword evidence="3" id="KW-0238">DNA-binding</keyword>
<dbReference type="GO" id="GO:0003677">
    <property type="term" value="F:DNA binding"/>
    <property type="evidence" value="ECO:0007669"/>
    <property type="project" value="UniProtKB-KW"/>
</dbReference>
<dbReference type="EMBL" id="CACRST010000009">
    <property type="protein sequence ID" value="VYS87272.1"/>
    <property type="molecule type" value="Genomic_DNA"/>
</dbReference>
<evidence type="ECO:0000259" key="7">
    <source>
        <dbReference type="Pfam" id="PF04545"/>
    </source>
</evidence>
<evidence type="ECO:0000259" key="6">
    <source>
        <dbReference type="Pfam" id="PF04542"/>
    </source>
</evidence>
<keyword evidence="4" id="KW-0804">Transcription</keyword>
<dbReference type="GO" id="GO:0006352">
    <property type="term" value="P:DNA-templated transcription initiation"/>
    <property type="evidence" value="ECO:0007669"/>
    <property type="project" value="InterPro"/>
</dbReference>
<evidence type="ECO:0000256" key="4">
    <source>
        <dbReference type="ARBA" id="ARBA00023163"/>
    </source>
</evidence>
<dbReference type="PRINTS" id="PR00046">
    <property type="entry name" value="SIGMA70FCT"/>
</dbReference>
<dbReference type="GO" id="GO:0016987">
    <property type="term" value="F:sigma factor activity"/>
    <property type="evidence" value="ECO:0007669"/>
    <property type="project" value="UniProtKB-KW"/>
</dbReference>
<dbReference type="PANTHER" id="PTHR30603:SF47">
    <property type="entry name" value="RNA POLYMERASE SIGMA FACTOR SIGD, CHLOROPLASTIC"/>
    <property type="match status" value="1"/>
</dbReference>
<keyword evidence="1" id="KW-0805">Transcription regulation</keyword>
<dbReference type="CDD" id="cd06171">
    <property type="entry name" value="Sigma70_r4"/>
    <property type="match status" value="1"/>
</dbReference>
<feature type="domain" description="RNA polymerase sigma-70 region 2" evidence="6">
    <location>
        <begin position="23"/>
        <end position="89"/>
    </location>
</feature>
<dbReference type="SUPFAM" id="SSF88946">
    <property type="entry name" value="Sigma2 domain of RNA polymerase sigma factors"/>
    <property type="match status" value="1"/>
</dbReference>
<dbReference type="InterPro" id="IPR013324">
    <property type="entry name" value="RNA_pol_sigma_r3/r4-like"/>
</dbReference>
<dbReference type="RefSeq" id="WP_156353251.1">
    <property type="nucleotide sequence ID" value="NZ_CACRST010000009.1"/>
</dbReference>
<organism evidence="8">
    <name type="scientific">Blautia glucerasea</name>
    <dbReference type="NCBI Taxonomy" id="536633"/>
    <lineage>
        <taxon>Bacteria</taxon>
        <taxon>Bacillati</taxon>
        <taxon>Bacillota</taxon>
        <taxon>Clostridia</taxon>
        <taxon>Lachnospirales</taxon>
        <taxon>Lachnospiraceae</taxon>
        <taxon>Blautia</taxon>
    </lineage>
</organism>
<dbReference type="InterPro" id="IPR007627">
    <property type="entry name" value="RNA_pol_sigma70_r2"/>
</dbReference>
<feature type="domain" description="RNA polymerase sigma-70 region 4" evidence="7">
    <location>
        <begin position="195"/>
        <end position="242"/>
    </location>
</feature>
<evidence type="ECO:0000256" key="1">
    <source>
        <dbReference type="ARBA" id="ARBA00023015"/>
    </source>
</evidence>
<reference evidence="8" key="1">
    <citation type="submission" date="2019-11" db="EMBL/GenBank/DDBJ databases">
        <authorList>
            <person name="Feng L."/>
        </authorList>
    </citation>
    <scope>NUCLEOTIDE SEQUENCE</scope>
    <source>
        <strain evidence="8">BgluceraseaLFYP119</strain>
    </source>
</reference>
<feature type="domain" description="RNA polymerase sigma-70 region 3" evidence="5">
    <location>
        <begin position="101"/>
        <end position="176"/>
    </location>
</feature>
<keyword evidence="2" id="KW-0731">Sigma factor</keyword>
<dbReference type="PANTHER" id="PTHR30603">
    <property type="entry name" value="RNA POLYMERASE SIGMA FACTOR RPO"/>
    <property type="match status" value="1"/>
</dbReference>
<dbReference type="InterPro" id="IPR007630">
    <property type="entry name" value="RNA_pol_sigma70_r4"/>
</dbReference>
<sequence>MTNEQLVIRIKAGTDVTENMQQLWQQNQGFIFKIAIQYQSLSELDDLIQESYFGLCKAVDHYNPDMDASFIHYASFWIRQQLMRYIKKNETVRIPEHTHGKIREYKKAVQQWQQRYHREPTEAEISDYIGIDGKTLEEIKRSALMGKIGSLDVPVGEESDGTLYDLIPSGMDDKEDVLNKVANEELAEVLWGMVEELPGRQSEVLKMRFKENMKLREIGAVYGFSIDWARQIENKGLRTLRNPKRSRILREFLDDERIYNSALHGNGVSSFSNTWTSSTERVALKLYESSVL</sequence>
<evidence type="ECO:0000256" key="2">
    <source>
        <dbReference type="ARBA" id="ARBA00023082"/>
    </source>
</evidence>
<dbReference type="InterPro" id="IPR014284">
    <property type="entry name" value="RNA_pol_sigma-70_dom"/>
</dbReference>
<dbReference type="AlphaFoldDB" id="A0A6N2S261"/>
<evidence type="ECO:0000256" key="3">
    <source>
        <dbReference type="ARBA" id="ARBA00023125"/>
    </source>
</evidence>
<dbReference type="Gene3D" id="1.10.10.10">
    <property type="entry name" value="Winged helix-like DNA-binding domain superfamily/Winged helix DNA-binding domain"/>
    <property type="match status" value="2"/>
</dbReference>
<accession>A0A6N2S261</accession>
<dbReference type="Pfam" id="PF04542">
    <property type="entry name" value="Sigma70_r2"/>
    <property type="match status" value="1"/>
</dbReference>
<dbReference type="InterPro" id="IPR050239">
    <property type="entry name" value="Sigma-70_RNA_pol_init_factors"/>
</dbReference>
<gene>
    <name evidence="8" type="primary">sigA_2</name>
    <name evidence="8" type="ORF">BGLFYP119_00932</name>
</gene>
<dbReference type="NCBIfam" id="TIGR02937">
    <property type="entry name" value="sigma70-ECF"/>
    <property type="match status" value="1"/>
</dbReference>
<dbReference type="Gene3D" id="1.20.120.1810">
    <property type="match status" value="1"/>
</dbReference>
<name>A0A6N2S261_9FIRM</name>
<dbReference type="InterPro" id="IPR000943">
    <property type="entry name" value="RNA_pol_sigma70"/>
</dbReference>
<proteinExistence type="predicted"/>
<dbReference type="SUPFAM" id="SSF88659">
    <property type="entry name" value="Sigma3 and sigma4 domains of RNA polymerase sigma factors"/>
    <property type="match status" value="2"/>
</dbReference>
<evidence type="ECO:0000313" key="8">
    <source>
        <dbReference type="EMBL" id="VYS87272.1"/>
    </source>
</evidence>
<dbReference type="Pfam" id="PF04539">
    <property type="entry name" value="Sigma70_r3"/>
    <property type="match status" value="1"/>
</dbReference>
<dbReference type="InterPro" id="IPR036388">
    <property type="entry name" value="WH-like_DNA-bd_sf"/>
</dbReference>
<protein>
    <submittedName>
        <fullName evidence="8">RNA polymerase sigma factor SigA</fullName>
    </submittedName>
</protein>